<dbReference type="SUPFAM" id="SSF53335">
    <property type="entry name" value="S-adenosyl-L-methionine-dependent methyltransferases"/>
    <property type="match status" value="1"/>
</dbReference>
<dbReference type="Proteomes" id="UP000007842">
    <property type="component" value="Chromosome"/>
</dbReference>
<dbReference type="KEGG" id="scy:SCATT_14410"/>
<evidence type="ECO:0000256" key="1">
    <source>
        <dbReference type="ARBA" id="ARBA00022603"/>
    </source>
</evidence>
<evidence type="ECO:0000256" key="2">
    <source>
        <dbReference type="ARBA" id="ARBA00022679"/>
    </source>
</evidence>
<dbReference type="RefSeq" id="WP_014627611.1">
    <property type="nucleotide sequence ID" value="NC_017586.1"/>
</dbReference>
<dbReference type="Pfam" id="PF08241">
    <property type="entry name" value="Methyltransf_11"/>
    <property type="match status" value="1"/>
</dbReference>
<dbReference type="GO" id="GO:0008757">
    <property type="term" value="F:S-adenosylmethionine-dependent methyltransferase activity"/>
    <property type="evidence" value="ECO:0007669"/>
    <property type="project" value="InterPro"/>
</dbReference>
<dbReference type="InterPro" id="IPR029063">
    <property type="entry name" value="SAM-dependent_MTases_sf"/>
</dbReference>
<dbReference type="SMART" id="SM00828">
    <property type="entry name" value="PKS_MT"/>
    <property type="match status" value="1"/>
</dbReference>
<dbReference type="OrthoDB" id="9769602at2"/>
<name>G8WZ63_STREN</name>
<dbReference type="eggNOG" id="COG2226">
    <property type="taxonomic scope" value="Bacteria"/>
</dbReference>
<keyword evidence="1 5" id="KW-0489">Methyltransferase</keyword>
<keyword evidence="2 5" id="KW-0808">Transferase</keyword>
<dbReference type="InterPro" id="IPR050447">
    <property type="entry name" value="Erg6_SMT_methyltransf"/>
</dbReference>
<gene>
    <name evidence="5" type="ordered locus">SCATT_14410</name>
</gene>
<dbReference type="PANTHER" id="PTHR44068">
    <property type="entry name" value="ZGC:194242"/>
    <property type="match status" value="1"/>
</dbReference>
<evidence type="ECO:0000256" key="3">
    <source>
        <dbReference type="ARBA" id="ARBA00022691"/>
    </source>
</evidence>
<dbReference type="GO" id="GO:0032259">
    <property type="term" value="P:methylation"/>
    <property type="evidence" value="ECO:0007669"/>
    <property type="project" value="UniProtKB-KW"/>
</dbReference>
<dbReference type="AlphaFoldDB" id="G8WZ63"/>
<dbReference type="Gene3D" id="3.40.50.150">
    <property type="entry name" value="Vaccinia Virus protein VP39"/>
    <property type="match status" value="1"/>
</dbReference>
<proteinExistence type="predicted"/>
<dbReference type="PANTHER" id="PTHR44068:SF11">
    <property type="entry name" value="GERANYL DIPHOSPHATE 2-C-METHYLTRANSFERASE"/>
    <property type="match status" value="1"/>
</dbReference>
<dbReference type="STRING" id="1003195.SCATT_14410"/>
<evidence type="ECO:0000313" key="5">
    <source>
        <dbReference type="EMBL" id="AEW93812.1"/>
    </source>
</evidence>
<accession>G8WZ63</accession>
<keyword evidence="6" id="KW-1185">Reference proteome</keyword>
<feature type="domain" description="Polyketide synthase-like methyltransferase" evidence="4">
    <location>
        <begin position="60"/>
        <end position="280"/>
    </location>
</feature>
<organism evidence="5 6">
    <name type="scientific">Streptantibioticus cattleyicolor (strain ATCC 35852 / DSM 46488 / JCM 4925 / NBRC 14057 / NRRL 8057)</name>
    <name type="common">Streptomyces cattleya</name>
    <dbReference type="NCBI Taxonomy" id="1003195"/>
    <lineage>
        <taxon>Bacteria</taxon>
        <taxon>Bacillati</taxon>
        <taxon>Actinomycetota</taxon>
        <taxon>Actinomycetes</taxon>
        <taxon>Kitasatosporales</taxon>
        <taxon>Streptomycetaceae</taxon>
        <taxon>Streptantibioticus</taxon>
    </lineage>
</organism>
<evidence type="ECO:0000259" key="4">
    <source>
        <dbReference type="SMART" id="SM00828"/>
    </source>
</evidence>
<sequence>MVRRSEDHERPVERLYDTASELLAKSYDANLHFGYWDDFGNGSLAAAAERMTDQVIERIRVNPGQRVLDVGCGTGTPALRLARARGVEVVGISISRRETDGANERSRRAGLARRVRFDHADAMALPYATASFDAVWAIESMSHMPDRAKALGEIARGLRPGGRLVIADGFLHGTGTGPSNPVMDSMCAAFRMHSPPTLAGYEDLLASAGLRLTESTDLSRHARHSMARLTETLKGDSAEFARVLGRGTFVRLMESLCEADVTKIVGYALLTAERTADPRNSG</sequence>
<dbReference type="HOGENOM" id="CLU_039068_6_0_11"/>
<evidence type="ECO:0000313" key="6">
    <source>
        <dbReference type="Proteomes" id="UP000007842"/>
    </source>
</evidence>
<dbReference type="InterPro" id="IPR020803">
    <property type="entry name" value="MeTfrase_dom"/>
</dbReference>
<protein>
    <submittedName>
        <fullName evidence="5">D-glucose O-methyltransferase</fullName>
    </submittedName>
</protein>
<keyword evidence="3" id="KW-0949">S-adenosyl-L-methionine</keyword>
<dbReference type="InterPro" id="IPR013216">
    <property type="entry name" value="Methyltransf_11"/>
</dbReference>
<dbReference type="EMBL" id="CP003219">
    <property type="protein sequence ID" value="AEW93812.1"/>
    <property type="molecule type" value="Genomic_DNA"/>
</dbReference>
<dbReference type="PATRIC" id="fig|1003195.29.peg.1447"/>
<dbReference type="CDD" id="cd02440">
    <property type="entry name" value="AdoMet_MTases"/>
    <property type="match status" value="1"/>
</dbReference>
<reference evidence="6" key="1">
    <citation type="submission" date="2011-12" db="EMBL/GenBank/DDBJ databases">
        <title>Complete genome sequence of Streptomyces cattleya strain DSM 46488.</title>
        <authorList>
            <person name="Ou H.-Y."/>
            <person name="Li P."/>
            <person name="Zhao C."/>
            <person name="O'Hagan D."/>
            <person name="Deng Z."/>
        </authorList>
    </citation>
    <scope>NUCLEOTIDE SEQUENCE [LARGE SCALE GENOMIC DNA]</scope>
    <source>
        <strain evidence="6">ATCC 35852 / DSM 46488 / JCM 4925 / NBRC 14057 / NRRL 8057</strain>
    </source>
</reference>